<gene>
    <name evidence="1" type="ORF">EDX97_11570</name>
</gene>
<keyword evidence="2" id="KW-1185">Reference proteome</keyword>
<feature type="non-terminal residue" evidence="1">
    <location>
        <position position="101"/>
    </location>
</feature>
<accession>A0A3N0HWA1</accession>
<sequence>MQGKAYPEPTLYHLGAAARAKEIRGLAAGRPGGALVPRNPAPRGGGGALLEMYVRESIFWICHTNEFCGKSKVANECRVAGAPHQRARRVCESGWPVEQSA</sequence>
<evidence type="ECO:0000313" key="2">
    <source>
        <dbReference type="Proteomes" id="UP000276568"/>
    </source>
</evidence>
<protein>
    <submittedName>
        <fullName evidence="1">Uncharacterized protein</fullName>
    </submittedName>
</protein>
<name>A0A3N0HWA1_9FIRM</name>
<reference evidence="1 2" key="1">
    <citation type="submission" date="2018-11" db="EMBL/GenBank/DDBJ databases">
        <title>Clostridium sp. nov., a member of the family Erysipelotrichaceae isolated from pig faeces.</title>
        <authorList>
            <person name="Chang Y.-H."/>
        </authorList>
    </citation>
    <scope>NUCLEOTIDE SEQUENCE [LARGE SCALE GENOMIC DNA]</scope>
    <source>
        <strain evidence="1 2">YH-panp20</strain>
    </source>
</reference>
<evidence type="ECO:0000313" key="1">
    <source>
        <dbReference type="EMBL" id="RNM28924.1"/>
    </source>
</evidence>
<dbReference type="EMBL" id="RJQC01000007">
    <property type="protein sequence ID" value="RNM28924.1"/>
    <property type="molecule type" value="Genomic_DNA"/>
</dbReference>
<dbReference type="Proteomes" id="UP000276568">
    <property type="component" value="Unassembled WGS sequence"/>
</dbReference>
<organism evidence="1 2">
    <name type="scientific">Absicoccus porci</name>
    <dbReference type="NCBI Taxonomy" id="2486576"/>
    <lineage>
        <taxon>Bacteria</taxon>
        <taxon>Bacillati</taxon>
        <taxon>Bacillota</taxon>
        <taxon>Erysipelotrichia</taxon>
        <taxon>Erysipelotrichales</taxon>
        <taxon>Erysipelotrichaceae</taxon>
        <taxon>Absicoccus</taxon>
    </lineage>
</organism>
<proteinExistence type="predicted"/>
<comment type="caution">
    <text evidence="1">The sequence shown here is derived from an EMBL/GenBank/DDBJ whole genome shotgun (WGS) entry which is preliminary data.</text>
</comment>
<dbReference type="AlphaFoldDB" id="A0A3N0HWA1"/>